<feature type="region of interest" description="Disordered" evidence="1">
    <location>
        <begin position="1"/>
        <end position="26"/>
    </location>
</feature>
<comment type="caution">
    <text evidence="3">The sequence shown here is derived from an EMBL/GenBank/DDBJ whole genome shotgun (WGS) entry which is preliminary data.</text>
</comment>
<sequence>MVDNTLHKPTPRALRSAQHSTKNPESAKLCHKAAAEQRKLHLVECSRVVELAEPADSGKRDGARRLADYIHRTLEAGLAADGGSDEESHDSGNEEGGGPDWPNVAVRDREMLNVDKFRGWLEGRLSGKLEKLIYQPFADFVQYVACWVEASMSAGGTDAAADRIQPQRALLACNLDLQPTGLDEPIRLDAILVAQSDTTAVGRLDRANYRDALALVEVKPTINQLDQAYEQLLRYSRQVYATQHNRSFVWGFTLCDRVLRVVLFTNDHAVASDDMDLGTRKGRRAFIRVLVGLSCCDEQRLGYDKTVVWHAGTGPQNRGYWTIECTEQRDAADGEAQQTVTYYARDPDIVAERL</sequence>
<dbReference type="EMBL" id="JANBOI010002464">
    <property type="protein sequence ID" value="KAJ1721682.1"/>
    <property type="molecule type" value="Genomic_DNA"/>
</dbReference>
<organism evidence="3 4">
    <name type="scientific">Coemansia biformis</name>
    <dbReference type="NCBI Taxonomy" id="1286918"/>
    <lineage>
        <taxon>Eukaryota</taxon>
        <taxon>Fungi</taxon>
        <taxon>Fungi incertae sedis</taxon>
        <taxon>Zoopagomycota</taxon>
        <taxon>Kickxellomycotina</taxon>
        <taxon>Kickxellomycetes</taxon>
        <taxon>Kickxellales</taxon>
        <taxon>Kickxellaceae</taxon>
        <taxon>Coemansia</taxon>
    </lineage>
</organism>
<accession>A0A9W7Y0G8</accession>
<feature type="domain" description="Fungal-type protein kinase" evidence="2">
    <location>
        <begin position="190"/>
        <end position="325"/>
    </location>
</feature>
<dbReference type="OrthoDB" id="5569250at2759"/>
<feature type="non-terminal residue" evidence="3">
    <location>
        <position position="354"/>
    </location>
</feature>
<evidence type="ECO:0000256" key="1">
    <source>
        <dbReference type="SAM" id="MobiDB-lite"/>
    </source>
</evidence>
<protein>
    <recommendedName>
        <fullName evidence="2">Fungal-type protein kinase domain-containing protein</fullName>
    </recommendedName>
</protein>
<dbReference type="AlphaFoldDB" id="A0A9W7Y0G8"/>
<feature type="region of interest" description="Disordered" evidence="1">
    <location>
        <begin position="77"/>
        <end position="105"/>
    </location>
</feature>
<dbReference type="PANTHER" id="PTHR38248">
    <property type="entry name" value="FUNK1 6"/>
    <property type="match status" value="1"/>
</dbReference>
<gene>
    <name evidence="3" type="ORF">LPJ61_006010</name>
</gene>
<keyword evidence="4" id="KW-1185">Reference proteome</keyword>
<dbReference type="Pfam" id="PF17667">
    <property type="entry name" value="Pkinase_fungal"/>
    <property type="match status" value="1"/>
</dbReference>
<dbReference type="InterPro" id="IPR040976">
    <property type="entry name" value="Pkinase_fungal"/>
</dbReference>
<name>A0A9W7Y0G8_9FUNG</name>
<evidence type="ECO:0000313" key="4">
    <source>
        <dbReference type="Proteomes" id="UP001143981"/>
    </source>
</evidence>
<evidence type="ECO:0000313" key="3">
    <source>
        <dbReference type="EMBL" id="KAJ1721682.1"/>
    </source>
</evidence>
<dbReference type="PANTHER" id="PTHR38248:SF2">
    <property type="entry name" value="FUNK1 11"/>
    <property type="match status" value="1"/>
</dbReference>
<reference evidence="3" key="1">
    <citation type="submission" date="2022-07" db="EMBL/GenBank/DDBJ databases">
        <title>Phylogenomic reconstructions and comparative analyses of Kickxellomycotina fungi.</title>
        <authorList>
            <person name="Reynolds N.K."/>
            <person name="Stajich J.E."/>
            <person name="Barry K."/>
            <person name="Grigoriev I.V."/>
            <person name="Crous P."/>
            <person name="Smith M.E."/>
        </authorList>
    </citation>
    <scope>NUCLEOTIDE SEQUENCE</scope>
    <source>
        <strain evidence="3">BCRC 34381</strain>
    </source>
</reference>
<evidence type="ECO:0000259" key="2">
    <source>
        <dbReference type="Pfam" id="PF17667"/>
    </source>
</evidence>
<proteinExistence type="predicted"/>
<dbReference type="Proteomes" id="UP001143981">
    <property type="component" value="Unassembled WGS sequence"/>
</dbReference>